<evidence type="ECO:0000256" key="16">
    <source>
        <dbReference type="ARBA" id="ARBA00023296"/>
    </source>
</evidence>
<evidence type="ECO:0000313" key="20">
    <source>
        <dbReference type="EMBL" id="ADZ99548.1"/>
    </source>
</evidence>
<dbReference type="InterPro" id="IPR038172">
    <property type="entry name" value="Herpes_glycoH_C_sf"/>
</dbReference>
<dbReference type="InterPro" id="IPR035305">
    <property type="entry name" value="Herpes_glycoH_C"/>
</dbReference>
<dbReference type="HAMAP" id="MF_04033">
    <property type="entry name" value="HSV_GH"/>
    <property type="match status" value="1"/>
</dbReference>
<keyword evidence="2" id="KW-1168">Fusion of virus membrane with host membrane</keyword>
<evidence type="ECO:0000256" key="12">
    <source>
        <dbReference type="ARBA" id="ARBA00022989"/>
    </source>
</evidence>
<evidence type="ECO:0000256" key="8">
    <source>
        <dbReference type="ARBA" id="ARBA00022844"/>
    </source>
</evidence>
<keyword evidence="8" id="KW-0946">Virion</keyword>
<feature type="compositionally biased region" description="Polar residues" evidence="17">
    <location>
        <begin position="30"/>
        <end position="48"/>
    </location>
</feature>
<name>F2WU37_9GAMA</name>
<evidence type="ECO:0000256" key="5">
    <source>
        <dbReference type="ARBA" id="ARBA00022595"/>
    </source>
</evidence>
<gene>
    <name evidence="20" type="primary">gH</name>
</gene>
<keyword evidence="16" id="KW-1160">Virus entry into host cell</keyword>
<evidence type="ECO:0000256" key="11">
    <source>
        <dbReference type="ARBA" id="ARBA00022981"/>
    </source>
</evidence>
<evidence type="ECO:0000256" key="7">
    <source>
        <dbReference type="ARBA" id="ARBA00022729"/>
    </source>
</evidence>
<dbReference type="Gene3D" id="3.90.380.20">
    <property type="entry name" value="Herpesvirus glycoprotein H, domain D-II"/>
    <property type="match status" value="1"/>
</dbReference>
<evidence type="ECO:0000259" key="19">
    <source>
        <dbReference type="Pfam" id="PF17488"/>
    </source>
</evidence>
<evidence type="ECO:0000256" key="3">
    <source>
        <dbReference type="ARBA" id="ARBA00022511"/>
    </source>
</evidence>
<keyword evidence="10" id="KW-0261">Viral envelope protein</keyword>
<evidence type="ECO:0000256" key="6">
    <source>
        <dbReference type="ARBA" id="ARBA00022692"/>
    </source>
</evidence>
<evidence type="ECO:0000256" key="2">
    <source>
        <dbReference type="ARBA" id="ARBA00022506"/>
    </source>
</evidence>
<dbReference type="GO" id="GO:0019064">
    <property type="term" value="P:fusion of virus membrane with host plasma membrane"/>
    <property type="evidence" value="ECO:0007669"/>
    <property type="project" value="UniProtKB-KW"/>
</dbReference>
<keyword evidence="9" id="KW-1043">Host membrane</keyword>
<evidence type="ECO:0000256" key="15">
    <source>
        <dbReference type="ARBA" id="ARBA00023180"/>
    </source>
</evidence>
<evidence type="ECO:0000256" key="14">
    <source>
        <dbReference type="ARBA" id="ARBA00023136"/>
    </source>
</evidence>
<feature type="transmembrane region" description="Helical" evidence="18">
    <location>
        <begin position="603"/>
        <end position="627"/>
    </location>
</feature>
<keyword evidence="11" id="KW-0730">Sialic acid</keyword>
<dbReference type="Pfam" id="PF17488">
    <property type="entry name" value="Herpes_glycoH_C"/>
    <property type="match status" value="1"/>
</dbReference>
<comment type="subcellular location">
    <subcellularLocation>
        <location evidence="1">Virion membrane</location>
        <topology evidence="1">Single-pass type I membrane protein</topology>
    </subcellularLocation>
</comment>
<keyword evidence="6 18" id="KW-0812">Transmembrane</keyword>
<evidence type="ECO:0000256" key="10">
    <source>
        <dbReference type="ARBA" id="ARBA00022879"/>
    </source>
</evidence>
<evidence type="ECO:0000256" key="9">
    <source>
        <dbReference type="ARBA" id="ARBA00022870"/>
    </source>
</evidence>
<dbReference type="Gene3D" id="2.60.40.3190">
    <property type="entry name" value="Herpesvirus glycoprotein H, C-terminal domain"/>
    <property type="match status" value="1"/>
</dbReference>
<dbReference type="Pfam" id="PF02489">
    <property type="entry name" value="Herpes_glycop_H"/>
    <property type="match status" value="1"/>
</dbReference>
<organism evidence="20">
    <name type="scientific">Equid gammaherpesvirus 2</name>
    <name type="common">Equine herpesvirus 2</name>
    <dbReference type="NCBI Taxonomy" id="12657"/>
    <lineage>
        <taxon>Viruses</taxon>
        <taxon>Duplodnaviria</taxon>
        <taxon>Heunggongvirae</taxon>
        <taxon>Peploviricota</taxon>
        <taxon>Herviviricetes</taxon>
        <taxon>Herpesvirales</taxon>
        <taxon>Orthoherpesviridae</taxon>
        <taxon>Gammaherpesvirinae</taxon>
        <taxon>Percavirus</taxon>
        <taxon>Percavirus equidgamma2</taxon>
    </lineage>
</organism>
<feature type="transmembrane region" description="Helical" evidence="18">
    <location>
        <begin position="743"/>
        <end position="765"/>
    </location>
</feature>
<evidence type="ECO:0000256" key="13">
    <source>
        <dbReference type="ARBA" id="ARBA00023046"/>
    </source>
</evidence>
<keyword evidence="14 18" id="KW-0472">Membrane</keyword>
<evidence type="ECO:0000256" key="4">
    <source>
        <dbReference type="ARBA" id="ARBA00022521"/>
    </source>
</evidence>
<protein>
    <submittedName>
        <fullName evidence="20">Glycoprotein H</fullName>
    </submittedName>
</protein>
<keyword evidence="3" id="KW-1032">Host cell membrane</keyword>
<feature type="domain" description="Herpesvirus glycoprotein H C-terminal" evidence="19">
    <location>
        <begin position="593"/>
        <end position="734"/>
    </location>
</feature>
<dbReference type="InterPro" id="IPR003493">
    <property type="entry name" value="Herpes_gH"/>
</dbReference>
<evidence type="ECO:0000256" key="18">
    <source>
        <dbReference type="SAM" id="Phobius"/>
    </source>
</evidence>
<keyword evidence="13" id="KW-1039">Host endosome</keyword>
<keyword evidence="12 18" id="KW-1133">Transmembrane helix</keyword>
<evidence type="ECO:0000256" key="1">
    <source>
        <dbReference type="ARBA" id="ARBA00004563"/>
    </source>
</evidence>
<keyword evidence="5" id="KW-1162">Viral penetration into host cytoplasm</keyword>
<keyword evidence="15" id="KW-0325">Glycoprotein</keyword>
<dbReference type="Gene3D" id="1.20.58.1340">
    <property type="match status" value="1"/>
</dbReference>
<keyword evidence="4" id="KW-1169">Fusion of virus membrane with host cell membrane</keyword>
<proteinExistence type="inferred from homology"/>
<feature type="region of interest" description="Disordered" evidence="17">
    <location>
        <begin position="29"/>
        <end position="48"/>
    </location>
</feature>
<dbReference type="GO" id="GO:0055036">
    <property type="term" value="C:virion membrane"/>
    <property type="evidence" value="ECO:0007669"/>
    <property type="project" value="UniProtKB-SubCell"/>
</dbReference>
<dbReference type="GO" id="GO:0019031">
    <property type="term" value="C:viral envelope"/>
    <property type="evidence" value="ECO:0007669"/>
    <property type="project" value="UniProtKB-KW"/>
</dbReference>
<keyword evidence="7" id="KW-0732">Signal</keyword>
<evidence type="ECO:0000256" key="17">
    <source>
        <dbReference type="SAM" id="MobiDB-lite"/>
    </source>
</evidence>
<sequence length="768" mass="87653">MMRYSLFCTCLFLAWWAIGDRGLATPFPSTPGSHATSGSPGTRASVSATTRKILPTTKSVNYTEMIEKNPSLTIDLGNQTKYQLNWTDVVKVIPGELIEKMWEESNVTESLWFTLNKFTDVYKKDTIFKNFTGHFTTNYVCNVSQGEPVYNVSRGEVTTIKGFLGNFGIPAPVILSDLLASVNYVLRPPARDPQYVLRPQHATHNVFYTTRDYDAYFSVFFGDKDTQMLGYITRDFSFVTAVSWTNGTFRFLTTMMGYTDRLPVLKGHLIYKTDFIVGQNERFSMVILTTFLDHAYFESLVHPDFQGIFKDLTERPPVEVIVELQDKMVELEATQKCPVQSMSKITFEYVLKFAFSHFMAVAGLEDAGQHVKVRCLFDVLHELALLRAMTATCFHPFYFKGFTSNHLSSVATVMVTRTPIKQLKTFSHGDRDAVLATLQVADNVKEATDRILWAAAEVMDDIYTAYTDSFYLKLEDRGHLLDVFVLLRDKEKQHQVLKNRNLMIIYLTAGSMCNSVEISTVTSMLSDKNHYSLRRTFSPCLMSLRFDFTKDKLISETRLLPNMTYLRAEDGATGFFNILRDRHVATFNLLPVSSCLKAYAKNILMVIPMFNLTYVVSTAPISIGINYDVRDTFIEKKMFVSAVMSNCSTFPEGSGTRQIPIVYNITRSRSECPLCGAAFLAYDERDGLESMMYVTNRRVERNIFSDASPFFDNQNLHTHYLMLFKNGTVIEIRGRYRERTAQFIIITLFILTLMFGAFLAFKIFVYCC</sequence>
<dbReference type="EMBL" id="HQ247757">
    <property type="protein sequence ID" value="ADZ99548.1"/>
    <property type="molecule type" value="Genomic_DNA"/>
</dbReference>
<dbReference type="GO" id="GO:0046718">
    <property type="term" value="P:symbiont entry into host cell"/>
    <property type="evidence" value="ECO:0007669"/>
    <property type="project" value="UniProtKB-KW"/>
</dbReference>
<accession>F2WU37</accession>
<reference evidence="20" key="1">
    <citation type="submission" date="2010-09" db="EMBL/GenBank/DDBJ databases">
        <title>Comparison of genetic diversity of Equine gammaherpesviruses (gEHV) and isolation of a syncytium forming gEHV-strain.</title>
        <authorList>
            <person name="Thorsteinsdottir L."/>
            <person name="Torfason E.G."/>
            <person name="Torsteinsdottir S."/>
            <person name="Svansson V."/>
        </authorList>
    </citation>
    <scope>NUCLEOTIDE SEQUENCE</scope>
    <source>
        <strain evidence="20">Bj</strain>
    </source>
</reference>